<keyword evidence="3 14" id="KW-0813">Transport</keyword>
<reference evidence="20" key="1">
    <citation type="journal article" date="2014" name="Int. J. Syst. Evol. Microbiol.">
        <title>Complete genome sequence of Corynebacterium casei LMG S-19264T (=DSM 44701T), isolated from a smear-ripened cheese.</title>
        <authorList>
            <consortium name="US DOE Joint Genome Institute (JGI-PGF)"/>
            <person name="Walter F."/>
            <person name="Albersmeier A."/>
            <person name="Kalinowski J."/>
            <person name="Ruckert C."/>
        </authorList>
    </citation>
    <scope>NUCLEOTIDE SEQUENCE</scope>
    <source>
        <strain evidence="20">CCM 7664</strain>
    </source>
</reference>
<dbReference type="Gene3D" id="2.170.130.10">
    <property type="entry name" value="TonB-dependent receptor, plug domain"/>
    <property type="match status" value="1"/>
</dbReference>
<evidence type="ECO:0000256" key="12">
    <source>
        <dbReference type="ARBA" id="ARBA00023170"/>
    </source>
</evidence>
<dbReference type="Pfam" id="PF07715">
    <property type="entry name" value="Plug"/>
    <property type="match status" value="1"/>
</dbReference>
<evidence type="ECO:0000256" key="13">
    <source>
        <dbReference type="ARBA" id="ARBA00023237"/>
    </source>
</evidence>
<comment type="subcellular location">
    <subcellularLocation>
        <location evidence="1 14">Cell outer membrane</location>
        <topology evidence="1 14">Multi-pass membrane protein</topology>
    </subcellularLocation>
</comment>
<evidence type="ECO:0000256" key="2">
    <source>
        <dbReference type="ARBA" id="ARBA00009810"/>
    </source>
</evidence>
<evidence type="ECO:0000256" key="14">
    <source>
        <dbReference type="PROSITE-ProRule" id="PRU01360"/>
    </source>
</evidence>
<evidence type="ECO:0000259" key="19">
    <source>
        <dbReference type="Pfam" id="PF07715"/>
    </source>
</evidence>
<keyword evidence="11 14" id="KW-0472">Membrane</keyword>
<evidence type="ECO:0000256" key="10">
    <source>
        <dbReference type="ARBA" id="ARBA00023077"/>
    </source>
</evidence>
<proteinExistence type="inferred from homology"/>
<dbReference type="InterPro" id="IPR039426">
    <property type="entry name" value="TonB-dep_rcpt-like"/>
</dbReference>
<feature type="signal peptide" evidence="17">
    <location>
        <begin position="1"/>
        <end position="24"/>
    </location>
</feature>
<evidence type="ECO:0000256" key="6">
    <source>
        <dbReference type="ARBA" id="ARBA00022692"/>
    </source>
</evidence>
<evidence type="ECO:0000256" key="17">
    <source>
        <dbReference type="SAM" id="SignalP"/>
    </source>
</evidence>
<evidence type="ECO:0000256" key="16">
    <source>
        <dbReference type="RuleBase" id="RU003357"/>
    </source>
</evidence>
<dbReference type="InterPro" id="IPR037066">
    <property type="entry name" value="Plug_dom_sf"/>
</dbReference>
<feature type="chain" id="PRO_5035271195" evidence="17">
    <location>
        <begin position="25"/>
        <end position="720"/>
    </location>
</feature>
<gene>
    <name evidence="20" type="ORF">GCM10011430_23920</name>
</gene>
<dbReference type="PANTHER" id="PTHR32552:SF83">
    <property type="entry name" value="BLR3904 PROTEIN"/>
    <property type="match status" value="1"/>
</dbReference>
<dbReference type="PROSITE" id="PS01156">
    <property type="entry name" value="TONB_DEPENDENT_REC_2"/>
    <property type="match status" value="1"/>
</dbReference>
<evidence type="ECO:0000256" key="9">
    <source>
        <dbReference type="ARBA" id="ARBA00023065"/>
    </source>
</evidence>
<dbReference type="AlphaFoldDB" id="A0A8J3FA17"/>
<dbReference type="GO" id="GO:0015344">
    <property type="term" value="F:siderophore uptake transmembrane transporter activity"/>
    <property type="evidence" value="ECO:0007669"/>
    <property type="project" value="TreeGrafter"/>
</dbReference>
<evidence type="ECO:0000256" key="4">
    <source>
        <dbReference type="ARBA" id="ARBA00022452"/>
    </source>
</evidence>
<keyword evidence="8" id="KW-0408">Iron</keyword>
<sequence>MSRFNTSLIAAAIAQACALAPAFAQTVQNDDAPENVLPAVTVIAAPDDGGKAATASVGGFGETPLLETPASVSVITQQQMQDRNIRSTTAAVETDASVNDAYNAVGYAEQFSIRGFTLENETSFRKDGLSFSGASSVPLENKERIEILKGLSGLQAGVATPGGIINYVTKRPTETPVRTLTTEFSERGTAYGAIDLGGMSEDKRFGYRINAATETINSYVKGADGNRNFVSGAFDWHLTDRALLQLDMDYQHKSQITAPGYQLLGGTDVPSHVDPKRLLGDAPWVTPVTDDTSNIGLRFKYNIDNNWHVTLGANRYELKRDDHSAFPYGCAAQLGWDPGYCSNGDYDVYDYRSDDQRYRIVSTQVLLQGKAQTGTIAHDLTFGADTMRRRDSFGEEVYDFVGTNNIYDPRLIPSRSPRESGPVSLRRKDDEQSFFVQDILTLSQRVKLHAGLRYTELKREQFDAAGTQTSDYDRSYLLPNIALVVTPQPGMSIYGAYSQGLQHGGIAPEGTSNEDQMLNPNKSHQVEIGFKQDLSNTLSFTASLFQIKAPLEYVDYRNSPTGEFVQNGDAVHRGIELGLTGRVTRQLLAGVSLTALDAKQKNTGDPALDDKRNVNVPKLKTVAFLDYAVADVPGLNLNTTLTYAGSKAFDTQNETIVGGYSVVDAGARYATRIGNTPVRFNFTVYNVFDKFYWRDVTQGLGGYLFPGAPRTFKLTAQFDF</sequence>
<dbReference type="CDD" id="cd01347">
    <property type="entry name" value="ligand_gated_channel"/>
    <property type="match status" value="1"/>
</dbReference>
<feature type="domain" description="TonB-dependent receptor plug" evidence="19">
    <location>
        <begin position="65"/>
        <end position="164"/>
    </location>
</feature>
<name>A0A8J3FA17_9BURK</name>
<dbReference type="GO" id="GO:0015891">
    <property type="term" value="P:siderophore transport"/>
    <property type="evidence" value="ECO:0007669"/>
    <property type="project" value="InterPro"/>
</dbReference>
<protein>
    <submittedName>
        <fullName evidence="20">TonB-dependent receptor</fullName>
    </submittedName>
</protein>
<organism evidence="20 21">
    <name type="scientific">Oxalicibacterium solurbis</name>
    <dbReference type="NCBI Taxonomy" id="69280"/>
    <lineage>
        <taxon>Bacteria</taxon>
        <taxon>Pseudomonadati</taxon>
        <taxon>Pseudomonadota</taxon>
        <taxon>Betaproteobacteria</taxon>
        <taxon>Burkholderiales</taxon>
        <taxon>Oxalobacteraceae</taxon>
        <taxon>Oxalicibacterium</taxon>
    </lineage>
</organism>
<dbReference type="SUPFAM" id="SSF56935">
    <property type="entry name" value="Porins"/>
    <property type="match status" value="1"/>
</dbReference>
<evidence type="ECO:0000256" key="15">
    <source>
        <dbReference type="PROSITE-ProRule" id="PRU10144"/>
    </source>
</evidence>
<accession>A0A8J3FA17</accession>
<dbReference type="EMBL" id="BMDP01000003">
    <property type="protein sequence ID" value="GGI55218.1"/>
    <property type="molecule type" value="Genomic_DNA"/>
</dbReference>
<dbReference type="GO" id="GO:0009279">
    <property type="term" value="C:cell outer membrane"/>
    <property type="evidence" value="ECO:0007669"/>
    <property type="project" value="UniProtKB-SubCell"/>
</dbReference>
<dbReference type="InterPro" id="IPR000531">
    <property type="entry name" value="Beta-barrel_TonB"/>
</dbReference>
<dbReference type="NCBIfam" id="TIGR01783">
    <property type="entry name" value="TonB-siderophor"/>
    <property type="match status" value="1"/>
</dbReference>
<evidence type="ECO:0000256" key="3">
    <source>
        <dbReference type="ARBA" id="ARBA00022448"/>
    </source>
</evidence>
<dbReference type="PROSITE" id="PS51257">
    <property type="entry name" value="PROKAR_LIPOPROTEIN"/>
    <property type="match status" value="1"/>
</dbReference>
<keyword evidence="4 14" id="KW-1134">Transmembrane beta strand</keyword>
<evidence type="ECO:0000259" key="18">
    <source>
        <dbReference type="Pfam" id="PF00593"/>
    </source>
</evidence>
<keyword evidence="7 17" id="KW-0732">Signal</keyword>
<dbReference type="Proteomes" id="UP000627205">
    <property type="component" value="Unassembled WGS sequence"/>
</dbReference>
<dbReference type="InterPro" id="IPR036942">
    <property type="entry name" value="Beta-barrel_TonB_sf"/>
</dbReference>
<keyword evidence="6 14" id="KW-0812">Transmembrane</keyword>
<feature type="domain" description="TonB-dependent receptor-like beta-barrel" evidence="18">
    <location>
        <begin position="236"/>
        <end position="687"/>
    </location>
</feature>
<dbReference type="PANTHER" id="PTHR32552">
    <property type="entry name" value="FERRICHROME IRON RECEPTOR-RELATED"/>
    <property type="match status" value="1"/>
</dbReference>
<evidence type="ECO:0000256" key="7">
    <source>
        <dbReference type="ARBA" id="ARBA00022729"/>
    </source>
</evidence>
<keyword evidence="5" id="KW-0410">Iron transport</keyword>
<evidence type="ECO:0000256" key="11">
    <source>
        <dbReference type="ARBA" id="ARBA00023136"/>
    </source>
</evidence>
<feature type="short sequence motif" description="TonB C-terminal box" evidence="15">
    <location>
        <begin position="703"/>
        <end position="720"/>
    </location>
</feature>
<keyword evidence="10 16" id="KW-0798">TonB box</keyword>
<comment type="caution">
    <text evidence="20">The sequence shown here is derived from an EMBL/GenBank/DDBJ whole genome shotgun (WGS) entry which is preliminary data.</text>
</comment>
<keyword evidence="9" id="KW-0406">Ion transport</keyword>
<keyword evidence="21" id="KW-1185">Reference proteome</keyword>
<evidence type="ECO:0000313" key="21">
    <source>
        <dbReference type="Proteomes" id="UP000627205"/>
    </source>
</evidence>
<dbReference type="GO" id="GO:0038023">
    <property type="term" value="F:signaling receptor activity"/>
    <property type="evidence" value="ECO:0007669"/>
    <property type="project" value="InterPro"/>
</dbReference>
<dbReference type="InterPro" id="IPR010917">
    <property type="entry name" value="TonB_rcpt_CS"/>
</dbReference>
<reference evidence="20" key="2">
    <citation type="submission" date="2020-09" db="EMBL/GenBank/DDBJ databases">
        <authorList>
            <person name="Sun Q."/>
            <person name="Sedlacek I."/>
        </authorList>
    </citation>
    <scope>NUCLEOTIDE SEQUENCE</scope>
    <source>
        <strain evidence="20">CCM 7664</strain>
    </source>
</reference>
<keyword evidence="13 14" id="KW-0998">Cell outer membrane</keyword>
<dbReference type="Pfam" id="PF00593">
    <property type="entry name" value="TonB_dep_Rec_b-barrel"/>
    <property type="match status" value="1"/>
</dbReference>
<evidence type="ECO:0000313" key="20">
    <source>
        <dbReference type="EMBL" id="GGI55218.1"/>
    </source>
</evidence>
<evidence type="ECO:0000256" key="8">
    <source>
        <dbReference type="ARBA" id="ARBA00023004"/>
    </source>
</evidence>
<dbReference type="Gene3D" id="2.40.170.20">
    <property type="entry name" value="TonB-dependent receptor, beta-barrel domain"/>
    <property type="match status" value="1"/>
</dbReference>
<dbReference type="PROSITE" id="PS52016">
    <property type="entry name" value="TONB_DEPENDENT_REC_3"/>
    <property type="match status" value="1"/>
</dbReference>
<comment type="similarity">
    <text evidence="2 14 16">Belongs to the TonB-dependent receptor family.</text>
</comment>
<evidence type="ECO:0000256" key="5">
    <source>
        <dbReference type="ARBA" id="ARBA00022496"/>
    </source>
</evidence>
<dbReference type="InterPro" id="IPR012910">
    <property type="entry name" value="Plug_dom"/>
</dbReference>
<evidence type="ECO:0000256" key="1">
    <source>
        <dbReference type="ARBA" id="ARBA00004571"/>
    </source>
</evidence>
<dbReference type="InterPro" id="IPR010105">
    <property type="entry name" value="TonB_sidphr_rcpt"/>
</dbReference>
<keyword evidence="12 20" id="KW-0675">Receptor</keyword>